<feature type="transmembrane region" description="Helical" evidence="4">
    <location>
        <begin position="139"/>
        <end position="156"/>
    </location>
</feature>
<evidence type="ECO:0000256" key="4">
    <source>
        <dbReference type="SAM" id="Phobius"/>
    </source>
</evidence>
<dbReference type="PROSITE" id="PS50850">
    <property type="entry name" value="MFS"/>
    <property type="match status" value="1"/>
</dbReference>
<keyword evidence="1 4" id="KW-0812">Transmembrane</keyword>
<dbReference type="PANTHER" id="PTHR23530:SF1">
    <property type="entry name" value="PERMEASE, MAJOR FACILITATOR SUPERFAMILY-RELATED"/>
    <property type="match status" value="1"/>
</dbReference>
<evidence type="ECO:0000256" key="2">
    <source>
        <dbReference type="ARBA" id="ARBA00022989"/>
    </source>
</evidence>
<dbReference type="KEGG" id="bbgw:UT28_C0001G0567"/>
<reference evidence="6 7" key="1">
    <citation type="journal article" date="2015" name="Nature">
        <title>rRNA introns, odd ribosomes, and small enigmatic genomes across a large radiation of phyla.</title>
        <authorList>
            <person name="Brown C.T."/>
            <person name="Hug L.A."/>
            <person name="Thomas B.C."/>
            <person name="Sharon I."/>
            <person name="Castelle C.J."/>
            <person name="Singh A."/>
            <person name="Wilkins M.J."/>
            <person name="Williams K.H."/>
            <person name="Banfield J.F."/>
        </authorList>
    </citation>
    <scope>NUCLEOTIDE SEQUENCE [LARGE SCALE GENOMIC DNA]</scope>
</reference>
<feature type="domain" description="Major facilitator superfamily (MFS) profile" evidence="5">
    <location>
        <begin position="1"/>
        <end position="387"/>
    </location>
</feature>
<feature type="transmembrane region" description="Helical" evidence="4">
    <location>
        <begin position="211"/>
        <end position="231"/>
    </location>
</feature>
<dbReference type="Proteomes" id="UP000035648">
    <property type="component" value="Chromosome"/>
</dbReference>
<protein>
    <submittedName>
        <fullName evidence="6">Major facilitator superfamily</fullName>
    </submittedName>
</protein>
<feature type="transmembrane region" description="Helical" evidence="4">
    <location>
        <begin position="361"/>
        <end position="382"/>
    </location>
</feature>
<dbReference type="Pfam" id="PF07690">
    <property type="entry name" value="MFS_1"/>
    <property type="match status" value="1"/>
</dbReference>
<accession>A0A0G4B346</accession>
<feature type="transmembrane region" description="Helical" evidence="4">
    <location>
        <begin position="272"/>
        <end position="290"/>
    </location>
</feature>
<feature type="transmembrane region" description="Helical" evidence="4">
    <location>
        <begin position="38"/>
        <end position="59"/>
    </location>
</feature>
<dbReference type="Gene3D" id="1.20.1250.20">
    <property type="entry name" value="MFS general substrate transporter like domains"/>
    <property type="match status" value="1"/>
</dbReference>
<gene>
    <name evidence="6" type="ORF">UT28_C0001G0567</name>
</gene>
<evidence type="ECO:0000256" key="3">
    <source>
        <dbReference type="ARBA" id="ARBA00023136"/>
    </source>
</evidence>
<keyword evidence="3 4" id="KW-0472">Membrane</keyword>
<dbReference type="EMBL" id="CP011213">
    <property type="protein sequence ID" value="AKM82371.1"/>
    <property type="molecule type" value="Genomic_DNA"/>
</dbReference>
<evidence type="ECO:0000256" key="1">
    <source>
        <dbReference type="ARBA" id="ARBA00022692"/>
    </source>
</evidence>
<dbReference type="PANTHER" id="PTHR23530">
    <property type="entry name" value="TRANSPORT PROTEIN-RELATED"/>
    <property type="match status" value="1"/>
</dbReference>
<sequence>MDKLNKNITKLYLLDIFSSTQFQSVVAVLFLLAKGFNLGQVLLFGSIYAAGALVSEIPTGSISDKYGRKTSLILSTLIELPAFIIVILSHSFVLIGIMYFIFGIAASFTSGTDTAMLYDTLKGIGKEDDFKKINGKLKWYGAWGGAIGGIIGAFLAKYNLAYAWWAWAGVLVIMLFIQLSLTEPAKAYAKKTNTYLKNIGQSLKVAFRGEASFFILYAAIIWFFFWLGWSLWQPYLKLTNLPVVYFGFFYAGVSLISGFVSKQAHLIEKKIGVRLSLFLIPIFLAIALILESRIVLVFSFLFIAIQAVASGYFGPITDDYVNHRVSSESRATVLSVKNMISRLIFMVFSPLVGYFSNLYSLQTALMMVGVILIIVSIIFLIYSKSSLRNA</sequence>
<dbReference type="InterPro" id="IPR011701">
    <property type="entry name" value="MFS"/>
</dbReference>
<evidence type="ECO:0000313" key="7">
    <source>
        <dbReference type="Proteomes" id="UP000035648"/>
    </source>
</evidence>
<feature type="transmembrane region" description="Helical" evidence="4">
    <location>
        <begin position="162"/>
        <end position="181"/>
    </location>
</feature>
<keyword evidence="2 4" id="KW-1133">Transmembrane helix</keyword>
<organism evidence="6 7">
    <name type="scientific">Berkelbacteria bacterium GW2011_GWE1_39_12</name>
    <dbReference type="NCBI Taxonomy" id="1618337"/>
    <lineage>
        <taxon>Bacteria</taxon>
        <taxon>Candidatus Berkelbacteria</taxon>
    </lineage>
</organism>
<feature type="transmembrane region" description="Helical" evidence="4">
    <location>
        <begin position="12"/>
        <end position="32"/>
    </location>
</feature>
<dbReference type="InterPro" id="IPR020846">
    <property type="entry name" value="MFS_dom"/>
</dbReference>
<evidence type="ECO:0000259" key="5">
    <source>
        <dbReference type="PROSITE" id="PS50850"/>
    </source>
</evidence>
<dbReference type="GO" id="GO:0022857">
    <property type="term" value="F:transmembrane transporter activity"/>
    <property type="evidence" value="ECO:0007669"/>
    <property type="project" value="InterPro"/>
</dbReference>
<feature type="transmembrane region" description="Helical" evidence="4">
    <location>
        <begin position="336"/>
        <end position="355"/>
    </location>
</feature>
<dbReference type="InterPro" id="IPR053160">
    <property type="entry name" value="MFS_DHA3_Transporter"/>
</dbReference>
<dbReference type="InterPro" id="IPR036259">
    <property type="entry name" value="MFS_trans_sf"/>
</dbReference>
<dbReference type="AlphaFoldDB" id="A0A0G4B346"/>
<proteinExistence type="predicted"/>
<feature type="transmembrane region" description="Helical" evidence="4">
    <location>
        <begin position="296"/>
        <end position="315"/>
    </location>
</feature>
<dbReference type="STRING" id="1618337.UT28_C0001G0567"/>
<evidence type="ECO:0000313" key="6">
    <source>
        <dbReference type="EMBL" id="AKM82371.1"/>
    </source>
</evidence>
<feature type="transmembrane region" description="Helical" evidence="4">
    <location>
        <begin position="243"/>
        <end position="260"/>
    </location>
</feature>
<name>A0A0G4B346_9BACT</name>
<dbReference type="SUPFAM" id="SSF103473">
    <property type="entry name" value="MFS general substrate transporter"/>
    <property type="match status" value="1"/>
</dbReference>